<evidence type="ECO:0008006" key="3">
    <source>
        <dbReference type="Google" id="ProtNLM"/>
    </source>
</evidence>
<dbReference type="EMBL" id="LHXW01000001">
    <property type="protein sequence ID" value="KXB00619.1"/>
    <property type="molecule type" value="Genomic_DNA"/>
</dbReference>
<proteinExistence type="predicted"/>
<organism evidence="1 2">
    <name type="scientific">candidate division MSBL1 archaeon SCGC-AAA261C02</name>
    <dbReference type="NCBI Taxonomy" id="1698272"/>
    <lineage>
        <taxon>Archaea</taxon>
        <taxon>Methanobacteriati</taxon>
        <taxon>Methanobacteriota</taxon>
        <taxon>candidate division MSBL1</taxon>
    </lineage>
</organism>
<dbReference type="Proteomes" id="UP000070520">
    <property type="component" value="Unassembled WGS sequence"/>
</dbReference>
<evidence type="ECO:0000313" key="1">
    <source>
        <dbReference type="EMBL" id="KXB00619.1"/>
    </source>
</evidence>
<dbReference type="Gene3D" id="1.10.10.10">
    <property type="entry name" value="Winged helix-like DNA-binding domain superfamily/Winged helix DNA-binding domain"/>
    <property type="match status" value="1"/>
</dbReference>
<evidence type="ECO:0000313" key="2">
    <source>
        <dbReference type="Proteomes" id="UP000070520"/>
    </source>
</evidence>
<sequence>MKKTKIIEVLKKSGKPLTIEQLSEKTGVPVPRLRMDLFRLQGEGEVESRQKGDELLWTIKVAKPVEERYEKMRKKPTT</sequence>
<keyword evidence="2" id="KW-1185">Reference proteome</keyword>
<gene>
    <name evidence="1" type="ORF">AKJ42_00140</name>
</gene>
<dbReference type="InterPro" id="IPR036390">
    <property type="entry name" value="WH_DNA-bd_sf"/>
</dbReference>
<accession>A0A133V2G1</accession>
<reference evidence="1 2" key="1">
    <citation type="journal article" date="2016" name="Sci. Rep.">
        <title>Metabolic traits of an uncultured archaeal lineage -MSBL1- from brine pools of the Red Sea.</title>
        <authorList>
            <person name="Mwirichia R."/>
            <person name="Alam I."/>
            <person name="Rashid M."/>
            <person name="Vinu M."/>
            <person name="Ba-Alawi W."/>
            <person name="Anthony Kamau A."/>
            <person name="Kamanda Ngugi D."/>
            <person name="Goker M."/>
            <person name="Klenk H.P."/>
            <person name="Bajic V."/>
            <person name="Stingl U."/>
        </authorList>
    </citation>
    <scope>NUCLEOTIDE SEQUENCE [LARGE SCALE GENOMIC DNA]</scope>
    <source>
        <strain evidence="1">SCGC-AAA261C02</strain>
    </source>
</reference>
<protein>
    <recommendedName>
        <fullName evidence="3">Helix-turn-helix type 11 domain-containing protein</fullName>
    </recommendedName>
</protein>
<comment type="caution">
    <text evidence="1">The sequence shown here is derived from an EMBL/GenBank/DDBJ whole genome shotgun (WGS) entry which is preliminary data.</text>
</comment>
<name>A0A133V2G1_9EURY</name>
<dbReference type="SUPFAM" id="SSF46785">
    <property type="entry name" value="Winged helix' DNA-binding domain"/>
    <property type="match status" value="1"/>
</dbReference>
<dbReference type="InterPro" id="IPR036388">
    <property type="entry name" value="WH-like_DNA-bd_sf"/>
</dbReference>
<dbReference type="AlphaFoldDB" id="A0A133V2G1"/>